<evidence type="ECO:0000313" key="3">
    <source>
        <dbReference type="Proteomes" id="UP001054837"/>
    </source>
</evidence>
<comment type="caution">
    <text evidence="2">The sequence shown here is derived from an EMBL/GenBank/DDBJ whole genome shotgun (WGS) entry which is preliminary data.</text>
</comment>
<accession>A0AAV4NR68</accession>
<protein>
    <submittedName>
        <fullName evidence="2">Uncharacterized protein</fullName>
    </submittedName>
</protein>
<dbReference type="AlphaFoldDB" id="A0AAV4NR68"/>
<evidence type="ECO:0000313" key="2">
    <source>
        <dbReference type="EMBL" id="GIX87279.1"/>
    </source>
</evidence>
<reference evidence="2 3" key="1">
    <citation type="submission" date="2021-06" db="EMBL/GenBank/DDBJ databases">
        <title>Caerostris darwini draft genome.</title>
        <authorList>
            <person name="Kono N."/>
            <person name="Arakawa K."/>
        </authorList>
    </citation>
    <scope>NUCLEOTIDE SEQUENCE [LARGE SCALE GENOMIC DNA]</scope>
</reference>
<feature type="region of interest" description="Disordered" evidence="1">
    <location>
        <begin position="131"/>
        <end position="152"/>
    </location>
</feature>
<organism evidence="2 3">
    <name type="scientific">Caerostris darwini</name>
    <dbReference type="NCBI Taxonomy" id="1538125"/>
    <lineage>
        <taxon>Eukaryota</taxon>
        <taxon>Metazoa</taxon>
        <taxon>Ecdysozoa</taxon>
        <taxon>Arthropoda</taxon>
        <taxon>Chelicerata</taxon>
        <taxon>Arachnida</taxon>
        <taxon>Araneae</taxon>
        <taxon>Araneomorphae</taxon>
        <taxon>Entelegynae</taxon>
        <taxon>Araneoidea</taxon>
        <taxon>Araneidae</taxon>
        <taxon>Caerostris</taxon>
    </lineage>
</organism>
<feature type="compositionally biased region" description="Basic and acidic residues" evidence="1">
    <location>
        <begin position="131"/>
        <end position="142"/>
    </location>
</feature>
<proteinExistence type="predicted"/>
<gene>
    <name evidence="2" type="ORF">CDAR_31551</name>
</gene>
<sequence length="152" mass="16934">MGSPLGSPSRSAASIPIKDIWRGADSDQRAHPVRIGVPFDLESAFEAQPIYDRQKSLENHLFLRLMMIDRISTLSDRSPPSISGVPPFPPNAFVPGLNQSGFTPLNGLTLNMWFPVYCSFKPLTLPASNERHSEEMEREREIVAQGSIRGRM</sequence>
<evidence type="ECO:0000256" key="1">
    <source>
        <dbReference type="SAM" id="MobiDB-lite"/>
    </source>
</evidence>
<name>A0AAV4NR68_9ARAC</name>
<keyword evidence="3" id="KW-1185">Reference proteome</keyword>
<dbReference type="EMBL" id="BPLQ01001987">
    <property type="protein sequence ID" value="GIX87279.1"/>
    <property type="molecule type" value="Genomic_DNA"/>
</dbReference>
<dbReference type="Proteomes" id="UP001054837">
    <property type="component" value="Unassembled WGS sequence"/>
</dbReference>